<comment type="caution">
    <text evidence="4">The sequence shown here is derived from an EMBL/GenBank/DDBJ whole genome shotgun (WGS) entry which is preliminary data.</text>
</comment>
<keyword evidence="4" id="KW-0540">Nuclease</keyword>
<organism evidence="4 5">
    <name type="scientific">Meridianimarinicoccus marinus</name>
    <dbReference type="NCBI Taxonomy" id="3231483"/>
    <lineage>
        <taxon>Bacteria</taxon>
        <taxon>Pseudomonadati</taxon>
        <taxon>Pseudomonadota</taxon>
        <taxon>Alphaproteobacteria</taxon>
        <taxon>Rhodobacterales</taxon>
        <taxon>Paracoccaceae</taxon>
        <taxon>Meridianimarinicoccus</taxon>
    </lineage>
</organism>
<gene>
    <name evidence="4" type="ORF">AB0T83_18230</name>
</gene>
<sequence length="303" mass="33534">MRPVLAAFEKGATKVSDTLPYLKAELALTDEEASEMLPSGKKTVLSDRAHWARTYLSKAGCLESPKRNTHVITDFGRKVLQDHPDRIDNQVLKQVSSFADWLESSGKRHDPADRPVADKDEHPAIETGSTPEELLLDSAELLNSVLAENLLQEVLALSPARFERLILDLLRAMGFGGGKDQMYRETPASGDGGFEGIIDEDSLGLDAIYIQAKRYSPDNKVGREALQAFVGSLTGVAASKGVFVTTSSFSKQALSYVEKVQHRIVLIDGRDLANKMIQYEVGVRRRRTVHIRSIDEDYFADTE</sequence>
<name>A0ABV3LCA9_9RHOB</name>
<reference evidence="4 5" key="1">
    <citation type="submission" date="2024-07" db="EMBL/GenBank/DDBJ databases">
        <authorList>
            <person name="Kang M."/>
        </authorList>
    </citation>
    <scope>NUCLEOTIDE SEQUENCE [LARGE SCALE GENOMIC DNA]</scope>
    <source>
        <strain evidence="4 5">DFM31</strain>
    </source>
</reference>
<dbReference type="InterPro" id="IPR011856">
    <property type="entry name" value="tRNA_endonuc-like_dom_sf"/>
</dbReference>
<dbReference type="PANTHER" id="PTHR30015:SF7">
    <property type="entry name" value="TYPE IV METHYL-DIRECTED RESTRICTION ENZYME ECOKMRR"/>
    <property type="match status" value="1"/>
</dbReference>
<dbReference type="EMBL" id="JBFBVU010000037">
    <property type="protein sequence ID" value="MEV8468705.1"/>
    <property type="molecule type" value="Genomic_DNA"/>
</dbReference>
<dbReference type="InterPro" id="IPR052906">
    <property type="entry name" value="Type_IV_Methyl-Rstrct_Enzyme"/>
</dbReference>
<keyword evidence="5" id="KW-1185">Reference proteome</keyword>
<dbReference type="Proteomes" id="UP001553161">
    <property type="component" value="Unassembled WGS sequence"/>
</dbReference>
<dbReference type="InterPro" id="IPR007560">
    <property type="entry name" value="Restrct_endonuc_IV_Mrr"/>
</dbReference>
<dbReference type="Pfam" id="PF14338">
    <property type="entry name" value="Mrr_N"/>
    <property type="match status" value="1"/>
</dbReference>
<dbReference type="GO" id="GO:0004519">
    <property type="term" value="F:endonuclease activity"/>
    <property type="evidence" value="ECO:0007669"/>
    <property type="project" value="UniProtKB-KW"/>
</dbReference>
<evidence type="ECO:0000313" key="5">
    <source>
        <dbReference type="Proteomes" id="UP001553161"/>
    </source>
</evidence>
<feature type="compositionally biased region" description="Basic and acidic residues" evidence="1">
    <location>
        <begin position="105"/>
        <end position="124"/>
    </location>
</feature>
<dbReference type="InterPro" id="IPR011335">
    <property type="entry name" value="Restrct_endonuc-II-like"/>
</dbReference>
<protein>
    <submittedName>
        <fullName evidence="4">Restriction endonuclease</fullName>
        <ecNumber evidence="4">3.1.21.-</ecNumber>
    </submittedName>
</protein>
<accession>A0ABV3LCA9</accession>
<feature type="domain" description="Restriction system protein Mrr-like N-terminal" evidence="3">
    <location>
        <begin position="1"/>
        <end position="81"/>
    </location>
</feature>
<keyword evidence="4" id="KW-0255">Endonuclease</keyword>
<dbReference type="PANTHER" id="PTHR30015">
    <property type="entry name" value="MRR RESTRICTION SYSTEM PROTEIN"/>
    <property type="match status" value="1"/>
</dbReference>
<dbReference type="Pfam" id="PF04471">
    <property type="entry name" value="Mrr_cat"/>
    <property type="match status" value="1"/>
</dbReference>
<dbReference type="SUPFAM" id="SSF52980">
    <property type="entry name" value="Restriction endonuclease-like"/>
    <property type="match status" value="1"/>
</dbReference>
<feature type="domain" description="Restriction endonuclease type IV Mrr" evidence="2">
    <location>
        <begin position="156"/>
        <end position="275"/>
    </location>
</feature>
<evidence type="ECO:0000259" key="3">
    <source>
        <dbReference type="Pfam" id="PF14338"/>
    </source>
</evidence>
<feature type="region of interest" description="Disordered" evidence="1">
    <location>
        <begin position="104"/>
        <end position="129"/>
    </location>
</feature>
<evidence type="ECO:0000256" key="1">
    <source>
        <dbReference type="SAM" id="MobiDB-lite"/>
    </source>
</evidence>
<proteinExistence type="predicted"/>
<dbReference type="InterPro" id="IPR025745">
    <property type="entry name" value="Mrr-like_N_dom"/>
</dbReference>
<dbReference type="RefSeq" id="WP_366194664.1">
    <property type="nucleotide sequence ID" value="NZ_JBFBVU010000037.1"/>
</dbReference>
<keyword evidence="4" id="KW-0378">Hydrolase</keyword>
<dbReference type="EC" id="3.1.21.-" evidence="4"/>
<evidence type="ECO:0000259" key="2">
    <source>
        <dbReference type="Pfam" id="PF04471"/>
    </source>
</evidence>
<dbReference type="Gene3D" id="3.40.1350.10">
    <property type="match status" value="1"/>
</dbReference>
<dbReference type="GO" id="GO:0016787">
    <property type="term" value="F:hydrolase activity"/>
    <property type="evidence" value="ECO:0007669"/>
    <property type="project" value="UniProtKB-KW"/>
</dbReference>
<evidence type="ECO:0000313" key="4">
    <source>
        <dbReference type="EMBL" id="MEV8468705.1"/>
    </source>
</evidence>